<reference evidence="2" key="1">
    <citation type="submission" date="2017-09" db="EMBL/GenBank/DDBJ databases">
        <title>Depth-based differentiation of microbial function through sediment-hosted aquifers and enrichment of novel symbionts in the deep terrestrial subsurface.</title>
        <authorList>
            <person name="Probst A.J."/>
            <person name="Ladd B."/>
            <person name="Jarett J.K."/>
            <person name="Geller-Mcgrath D.E."/>
            <person name="Sieber C.M.K."/>
            <person name="Emerson J.B."/>
            <person name="Anantharaman K."/>
            <person name="Thomas B.C."/>
            <person name="Malmstrom R."/>
            <person name="Stieglmeier M."/>
            <person name="Klingl A."/>
            <person name="Woyke T."/>
            <person name="Ryan C.M."/>
            <person name="Banfield J.F."/>
        </authorList>
    </citation>
    <scope>NUCLEOTIDE SEQUENCE [LARGE SCALE GENOMIC DNA]</scope>
</reference>
<protein>
    <submittedName>
        <fullName evidence="1">DUF3977 domain-containing protein</fullName>
    </submittedName>
</protein>
<proteinExistence type="predicted"/>
<gene>
    <name evidence="1" type="ORF">COT79_02530</name>
</gene>
<dbReference type="AlphaFoldDB" id="A0A2M6R8H7"/>
<organism evidence="1 2">
    <name type="scientific">Candidatus Berkelbacteria bacterium CG10_big_fil_rev_8_21_14_0_10_43_14</name>
    <dbReference type="NCBI Taxonomy" id="1974515"/>
    <lineage>
        <taxon>Bacteria</taxon>
        <taxon>Candidatus Berkelbacteria</taxon>
    </lineage>
</organism>
<evidence type="ECO:0000313" key="2">
    <source>
        <dbReference type="Proteomes" id="UP000231162"/>
    </source>
</evidence>
<dbReference type="Pfam" id="PF13122">
    <property type="entry name" value="DUF3977"/>
    <property type="match status" value="1"/>
</dbReference>
<dbReference type="InterPro" id="IPR025009">
    <property type="entry name" value="DUF3977"/>
</dbReference>
<sequence length="86" mass="10225">MKRRIEQKRIYAEIGIGNGTLLSTEYENNGKEQRVPRFIKPKHITGYYVRFWMFKTVIFISTNNGFKIDKKNKIRFKFIFGISGTD</sequence>
<name>A0A2M6R8H7_9BACT</name>
<accession>A0A2M6R8H7</accession>
<dbReference type="EMBL" id="PEZX01000032">
    <property type="protein sequence ID" value="PIS06862.1"/>
    <property type="molecule type" value="Genomic_DNA"/>
</dbReference>
<comment type="caution">
    <text evidence="1">The sequence shown here is derived from an EMBL/GenBank/DDBJ whole genome shotgun (WGS) entry which is preliminary data.</text>
</comment>
<evidence type="ECO:0000313" key="1">
    <source>
        <dbReference type="EMBL" id="PIS06862.1"/>
    </source>
</evidence>
<dbReference type="Proteomes" id="UP000231162">
    <property type="component" value="Unassembled WGS sequence"/>
</dbReference>